<dbReference type="EMBL" id="CM010715">
    <property type="protein sequence ID" value="RZC43960.1"/>
    <property type="molecule type" value="Genomic_DNA"/>
</dbReference>
<feature type="compositionally biased region" description="Polar residues" evidence="1">
    <location>
        <begin position="160"/>
        <end position="180"/>
    </location>
</feature>
<dbReference type="Proteomes" id="UP000316621">
    <property type="component" value="Chromosome 1"/>
</dbReference>
<sequence length="218" mass="25300">MEAVLKRNPWTISTDPPNCRPTYGSMISARVKIDLRKPLFRGGWWNTRAGGVTWVRYHWERQPHNLCPHCWTIDHNQEECATVAHDLKVRRYTNEEYINYIHDLSTSYNVEICEDMDLLIQRICEASKQQLAAQEDGHEEPRRTKRSRSTEDEDAESIEYSENNESTTHNKQNSAKNPSCTEFDGMEHDLIEEGENTAKESPQLMDEAAAAPKDLGYW</sequence>
<evidence type="ECO:0008006" key="4">
    <source>
        <dbReference type="Google" id="ProtNLM"/>
    </source>
</evidence>
<protein>
    <recommendedName>
        <fullName evidence="4">Zinc knuckle CX2CX4HX4C domain-containing protein</fullName>
    </recommendedName>
</protein>
<proteinExistence type="predicted"/>
<organism evidence="2 3">
    <name type="scientific">Papaver somniferum</name>
    <name type="common">Opium poppy</name>
    <dbReference type="NCBI Taxonomy" id="3469"/>
    <lineage>
        <taxon>Eukaryota</taxon>
        <taxon>Viridiplantae</taxon>
        <taxon>Streptophyta</taxon>
        <taxon>Embryophyta</taxon>
        <taxon>Tracheophyta</taxon>
        <taxon>Spermatophyta</taxon>
        <taxon>Magnoliopsida</taxon>
        <taxon>Ranunculales</taxon>
        <taxon>Papaveraceae</taxon>
        <taxon>Papaveroideae</taxon>
        <taxon>Papaver</taxon>
    </lineage>
</organism>
<evidence type="ECO:0000313" key="2">
    <source>
        <dbReference type="EMBL" id="RZC43960.1"/>
    </source>
</evidence>
<accession>A0A4Y7I812</accession>
<dbReference type="AlphaFoldDB" id="A0A4Y7I812"/>
<gene>
    <name evidence="2" type="ORF">C5167_036912</name>
</gene>
<keyword evidence="3" id="KW-1185">Reference proteome</keyword>
<reference evidence="2 3" key="1">
    <citation type="journal article" date="2018" name="Science">
        <title>The opium poppy genome and morphinan production.</title>
        <authorList>
            <person name="Guo L."/>
            <person name="Winzer T."/>
            <person name="Yang X."/>
            <person name="Li Y."/>
            <person name="Ning Z."/>
            <person name="He Z."/>
            <person name="Teodor R."/>
            <person name="Lu Y."/>
            <person name="Bowser T.A."/>
            <person name="Graham I.A."/>
            <person name="Ye K."/>
        </authorList>
    </citation>
    <scope>NUCLEOTIDE SEQUENCE [LARGE SCALE GENOMIC DNA]</scope>
    <source>
        <strain evidence="3">cv. HN1</strain>
        <tissue evidence="2">Leaves</tissue>
    </source>
</reference>
<dbReference type="Gramene" id="RZC43960">
    <property type="protein sequence ID" value="RZC43960"/>
    <property type="gene ID" value="C5167_036912"/>
</dbReference>
<evidence type="ECO:0000313" key="3">
    <source>
        <dbReference type="Proteomes" id="UP000316621"/>
    </source>
</evidence>
<name>A0A4Y7I812_PAPSO</name>
<evidence type="ECO:0000256" key="1">
    <source>
        <dbReference type="SAM" id="MobiDB-lite"/>
    </source>
</evidence>
<feature type="region of interest" description="Disordered" evidence="1">
    <location>
        <begin position="131"/>
        <end position="218"/>
    </location>
</feature>